<protein>
    <recommendedName>
        <fullName evidence="4">Flagellar hook-associated protein 1</fullName>
    </recommendedName>
</protein>
<evidence type="ECO:0000259" key="8">
    <source>
        <dbReference type="Pfam" id="PF22638"/>
    </source>
</evidence>
<evidence type="ECO:0000256" key="6">
    <source>
        <dbReference type="ARBA" id="ARBA00023143"/>
    </source>
</evidence>
<dbReference type="SUPFAM" id="SSF64518">
    <property type="entry name" value="Phase 1 flagellin"/>
    <property type="match status" value="1"/>
</dbReference>
<evidence type="ECO:0000256" key="1">
    <source>
        <dbReference type="ARBA" id="ARBA00004365"/>
    </source>
</evidence>
<dbReference type="AlphaFoldDB" id="A0A927IGG6"/>
<evidence type="ECO:0000256" key="5">
    <source>
        <dbReference type="ARBA" id="ARBA00022525"/>
    </source>
</evidence>
<proteinExistence type="inferred from homology"/>
<dbReference type="RefSeq" id="WP_191615779.1">
    <property type="nucleotide sequence ID" value="NZ_JACYFG010000006.1"/>
</dbReference>
<dbReference type="InterPro" id="IPR002371">
    <property type="entry name" value="FlgK"/>
</dbReference>
<sequence>MAGNIIGELANASKALTAHRFGVTTAGNNMANVNNPDYARQRVVIGEDGFVQTVGGPRGLGVEVQGFEHMRDAVLDREVLRETSLNASLTAQQSALAKAESSLGQEITRSGDSPFIDGATANGGGSGGIAETLNNFFNAFHSLSANPGSDAEKESLLQKADILTEKLNVTAERFSDLHEDIGLQVRTDLGSANQMIEEIARLNSEIARAESNRAGQALSLRDQRQGVLEDLSEIMQVKVEEIPDSSGQVRVYVPTVGGDSPQLDLVERGRFQSIAFIDSTASNPNYKFVVGDNQVQIDIKSGSVEGALTARDGVIAEYRRGLDGLAKELVTQINGLYNEGTAVSNTNFFADTGDAAEFTAAGIKLAADLNSGTLRTTNHADQNLGDNSLTLAIAELDDDRLAGLGNRDFATFYRSIVTDLGEGVAKVDARLEDETIVFEMLKQQQDAVSGVSLDEEMTDMMKYQRAFEATGKLIRAIDEMLDVIVNRLV</sequence>
<keyword evidence="5" id="KW-0964">Secreted</keyword>
<evidence type="ECO:0000259" key="7">
    <source>
        <dbReference type="Pfam" id="PF06429"/>
    </source>
</evidence>
<dbReference type="Proteomes" id="UP000622317">
    <property type="component" value="Unassembled WGS sequence"/>
</dbReference>
<dbReference type="GO" id="GO:0009424">
    <property type="term" value="C:bacterial-type flagellum hook"/>
    <property type="evidence" value="ECO:0007669"/>
    <property type="project" value="InterPro"/>
</dbReference>
<dbReference type="PANTHER" id="PTHR30033">
    <property type="entry name" value="FLAGELLAR HOOK-ASSOCIATED PROTEIN 1"/>
    <property type="match status" value="1"/>
</dbReference>
<dbReference type="Pfam" id="PF22638">
    <property type="entry name" value="FlgK_D1"/>
    <property type="match status" value="1"/>
</dbReference>
<keyword evidence="9" id="KW-0966">Cell projection</keyword>
<dbReference type="PANTHER" id="PTHR30033:SF1">
    <property type="entry name" value="FLAGELLAR HOOK-ASSOCIATED PROTEIN 1"/>
    <property type="match status" value="1"/>
</dbReference>
<dbReference type="GO" id="GO:0044780">
    <property type="term" value="P:bacterial-type flagellum assembly"/>
    <property type="evidence" value="ECO:0007669"/>
    <property type="project" value="InterPro"/>
</dbReference>
<keyword evidence="6" id="KW-0975">Bacterial flagellum</keyword>
<evidence type="ECO:0000256" key="4">
    <source>
        <dbReference type="ARBA" id="ARBA00016244"/>
    </source>
</evidence>
<dbReference type="GO" id="GO:0005198">
    <property type="term" value="F:structural molecule activity"/>
    <property type="evidence" value="ECO:0007669"/>
    <property type="project" value="InterPro"/>
</dbReference>
<dbReference type="GO" id="GO:0005576">
    <property type="term" value="C:extracellular region"/>
    <property type="evidence" value="ECO:0007669"/>
    <property type="project" value="UniProtKB-SubCell"/>
</dbReference>
<comment type="subcellular location">
    <subcellularLocation>
        <location evidence="1">Bacterial flagellum</location>
    </subcellularLocation>
    <subcellularLocation>
        <location evidence="2">Secreted</location>
    </subcellularLocation>
</comment>
<evidence type="ECO:0000256" key="2">
    <source>
        <dbReference type="ARBA" id="ARBA00004613"/>
    </source>
</evidence>
<accession>A0A927IGG6</accession>
<feature type="domain" description="Flagellar hook-associated protein FlgK helical" evidence="8">
    <location>
        <begin position="125"/>
        <end position="344"/>
    </location>
</feature>
<reference evidence="9" key="1">
    <citation type="submission" date="2020-09" db="EMBL/GenBank/DDBJ databases">
        <title>Pelagicoccus enzymogenes sp. nov. with an EPS production, isolated from marine sediment.</title>
        <authorList>
            <person name="Feng X."/>
        </authorList>
    </citation>
    <scope>NUCLEOTIDE SEQUENCE</scope>
    <source>
        <strain evidence="9">NFK12</strain>
    </source>
</reference>
<dbReference type="EMBL" id="JACYFG010000006">
    <property type="protein sequence ID" value="MBD5778648.1"/>
    <property type="molecule type" value="Genomic_DNA"/>
</dbReference>
<keyword evidence="9" id="KW-0282">Flagellum</keyword>
<evidence type="ECO:0000256" key="3">
    <source>
        <dbReference type="ARBA" id="ARBA00009677"/>
    </source>
</evidence>
<comment type="caution">
    <text evidence="9">The sequence shown here is derived from an EMBL/GenBank/DDBJ whole genome shotgun (WGS) entry which is preliminary data.</text>
</comment>
<name>A0A927IGG6_9BACT</name>
<dbReference type="InterPro" id="IPR053927">
    <property type="entry name" value="FlgK_helical"/>
</dbReference>
<dbReference type="InterPro" id="IPR010930">
    <property type="entry name" value="Flg_bb/hook_C_dom"/>
</dbReference>
<gene>
    <name evidence="9" type="primary">flgK</name>
    <name evidence="9" type="ORF">IEN85_04040</name>
</gene>
<comment type="similarity">
    <text evidence="3">Belongs to the flagella basal body rod proteins family.</text>
</comment>
<organism evidence="9 10">
    <name type="scientific">Pelagicoccus enzymogenes</name>
    <dbReference type="NCBI Taxonomy" id="2773457"/>
    <lineage>
        <taxon>Bacteria</taxon>
        <taxon>Pseudomonadati</taxon>
        <taxon>Verrucomicrobiota</taxon>
        <taxon>Opitutia</taxon>
        <taxon>Puniceicoccales</taxon>
        <taxon>Pelagicoccaceae</taxon>
        <taxon>Pelagicoccus</taxon>
    </lineage>
</organism>
<feature type="domain" description="Flagellar basal-body/hook protein C-terminal" evidence="7">
    <location>
        <begin position="448"/>
        <end position="486"/>
    </location>
</feature>
<dbReference type="NCBIfam" id="TIGR02492">
    <property type="entry name" value="flgK_ends"/>
    <property type="match status" value="1"/>
</dbReference>
<evidence type="ECO:0000313" key="10">
    <source>
        <dbReference type="Proteomes" id="UP000622317"/>
    </source>
</evidence>
<keyword evidence="9" id="KW-0969">Cilium</keyword>
<dbReference type="Pfam" id="PF06429">
    <property type="entry name" value="Flg_bbr_C"/>
    <property type="match status" value="1"/>
</dbReference>
<keyword evidence="10" id="KW-1185">Reference proteome</keyword>
<evidence type="ECO:0000313" key="9">
    <source>
        <dbReference type="EMBL" id="MBD5778648.1"/>
    </source>
</evidence>